<dbReference type="PANTHER" id="PTHR34477">
    <property type="entry name" value="UPF0213 PROTEIN YHBQ"/>
    <property type="match status" value="1"/>
</dbReference>
<proteinExistence type="inferred from homology"/>
<dbReference type="InterPro" id="IPR000305">
    <property type="entry name" value="GIY-YIG_endonuc"/>
</dbReference>
<comment type="similarity">
    <text evidence="1">Belongs to the UPF0213 family.</text>
</comment>
<dbReference type="SUPFAM" id="SSF82771">
    <property type="entry name" value="GIY-YIG endonuclease"/>
    <property type="match status" value="1"/>
</dbReference>
<evidence type="ECO:0000256" key="1">
    <source>
        <dbReference type="ARBA" id="ARBA00007435"/>
    </source>
</evidence>
<evidence type="ECO:0000313" key="4">
    <source>
        <dbReference type="Proteomes" id="UP001501746"/>
    </source>
</evidence>
<dbReference type="Gene3D" id="3.40.1440.10">
    <property type="entry name" value="GIY-YIG endonuclease"/>
    <property type="match status" value="1"/>
</dbReference>
<comment type="caution">
    <text evidence="3">The sequence shown here is derived from an EMBL/GenBank/DDBJ whole genome shotgun (WGS) entry which is preliminary data.</text>
</comment>
<sequence length="102" mass="11978">MHHVRMPHMYILECSDGSYYVGSTVDLERRLVEHDQGEGSRYTRQRRPVQLVYAEEHARIDEAFAREKQVQNWSRAKREALIGGRLELLNGLSRKQPRSGRD</sequence>
<dbReference type="Proteomes" id="UP001501746">
    <property type="component" value="Unassembled WGS sequence"/>
</dbReference>
<name>A0ABP4Z2V0_9MICO</name>
<gene>
    <name evidence="3" type="ORF">GCM10009750_25770</name>
</gene>
<dbReference type="Pfam" id="PF01541">
    <property type="entry name" value="GIY-YIG"/>
    <property type="match status" value="1"/>
</dbReference>
<dbReference type="EMBL" id="BAAANK010000007">
    <property type="protein sequence ID" value="GAA1838782.1"/>
    <property type="molecule type" value="Genomic_DNA"/>
</dbReference>
<keyword evidence="4" id="KW-1185">Reference proteome</keyword>
<dbReference type="CDD" id="cd10456">
    <property type="entry name" value="GIY-YIG_UPF0213"/>
    <property type="match status" value="1"/>
</dbReference>
<evidence type="ECO:0000313" key="3">
    <source>
        <dbReference type="EMBL" id="GAA1838782.1"/>
    </source>
</evidence>
<accession>A0ABP4Z2V0</accession>
<feature type="domain" description="GIY-YIG" evidence="2">
    <location>
        <begin position="5"/>
        <end position="80"/>
    </location>
</feature>
<protein>
    <recommendedName>
        <fullName evidence="2">GIY-YIG domain-containing protein</fullName>
    </recommendedName>
</protein>
<dbReference type="InterPro" id="IPR035901">
    <property type="entry name" value="GIY-YIG_endonuc_sf"/>
</dbReference>
<dbReference type="PROSITE" id="PS50164">
    <property type="entry name" value="GIY_YIG"/>
    <property type="match status" value="1"/>
</dbReference>
<organism evidence="3 4">
    <name type="scientific">Agromyces salentinus</name>
    <dbReference type="NCBI Taxonomy" id="269421"/>
    <lineage>
        <taxon>Bacteria</taxon>
        <taxon>Bacillati</taxon>
        <taxon>Actinomycetota</taxon>
        <taxon>Actinomycetes</taxon>
        <taxon>Micrococcales</taxon>
        <taxon>Microbacteriaceae</taxon>
        <taxon>Agromyces</taxon>
    </lineage>
</organism>
<dbReference type="PANTHER" id="PTHR34477:SF1">
    <property type="entry name" value="UPF0213 PROTEIN YHBQ"/>
    <property type="match status" value="1"/>
</dbReference>
<reference evidence="4" key="1">
    <citation type="journal article" date="2019" name="Int. J. Syst. Evol. Microbiol.">
        <title>The Global Catalogue of Microorganisms (GCM) 10K type strain sequencing project: providing services to taxonomists for standard genome sequencing and annotation.</title>
        <authorList>
            <consortium name="The Broad Institute Genomics Platform"/>
            <consortium name="The Broad Institute Genome Sequencing Center for Infectious Disease"/>
            <person name="Wu L."/>
            <person name="Ma J."/>
        </authorList>
    </citation>
    <scope>NUCLEOTIDE SEQUENCE [LARGE SCALE GENOMIC DNA]</scope>
    <source>
        <strain evidence="4">JCM 14323</strain>
    </source>
</reference>
<evidence type="ECO:0000259" key="2">
    <source>
        <dbReference type="PROSITE" id="PS50164"/>
    </source>
</evidence>
<dbReference type="InterPro" id="IPR050190">
    <property type="entry name" value="UPF0213_domain"/>
</dbReference>